<feature type="region of interest" description="Disordered" evidence="2">
    <location>
        <begin position="1482"/>
        <end position="1566"/>
    </location>
</feature>
<feature type="region of interest" description="Disordered" evidence="2">
    <location>
        <begin position="1185"/>
        <end position="1215"/>
    </location>
</feature>
<feature type="coiled-coil region" evidence="1">
    <location>
        <begin position="886"/>
        <end position="1053"/>
    </location>
</feature>
<evidence type="ECO:0000313" key="4">
    <source>
        <dbReference type="Proteomes" id="UP000224006"/>
    </source>
</evidence>
<feature type="compositionally biased region" description="Basic and acidic residues" evidence="2">
    <location>
        <begin position="595"/>
        <end position="623"/>
    </location>
</feature>
<feature type="region of interest" description="Disordered" evidence="2">
    <location>
        <begin position="524"/>
        <end position="578"/>
    </location>
</feature>
<evidence type="ECO:0000256" key="2">
    <source>
        <dbReference type="SAM" id="MobiDB-lite"/>
    </source>
</evidence>
<feature type="region of interest" description="Disordered" evidence="2">
    <location>
        <begin position="1251"/>
        <end position="1291"/>
    </location>
</feature>
<feature type="region of interest" description="Disordered" evidence="2">
    <location>
        <begin position="86"/>
        <end position="162"/>
    </location>
</feature>
<feature type="region of interest" description="Disordered" evidence="2">
    <location>
        <begin position="444"/>
        <end position="491"/>
    </location>
</feature>
<feature type="compositionally biased region" description="Low complexity" evidence="2">
    <location>
        <begin position="786"/>
        <end position="802"/>
    </location>
</feature>
<feature type="compositionally biased region" description="Basic and acidic residues" evidence="2">
    <location>
        <begin position="145"/>
        <end position="155"/>
    </location>
</feature>
<feature type="compositionally biased region" description="Basic and acidic residues" evidence="2">
    <location>
        <begin position="1624"/>
        <end position="1657"/>
    </location>
</feature>
<feature type="compositionally biased region" description="Low complexity" evidence="2">
    <location>
        <begin position="1702"/>
        <end position="1711"/>
    </location>
</feature>
<protein>
    <submittedName>
        <fullName evidence="3">Uncharacterized protein</fullName>
    </submittedName>
</protein>
<feature type="region of interest" description="Disordered" evidence="2">
    <location>
        <begin position="229"/>
        <end position="248"/>
    </location>
</feature>
<dbReference type="OrthoDB" id="332952at2759"/>
<feature type="compositionally biased region" description="Basic and acidic residues" evidence="2">
    <location>
        <begin position="92"/>
        <end position="105"/>
    </location>
</feature>
<dbReference type="STRING" id="94643.A0A2A9M250"/>
<feature type="compositionally biased region" description="Basic and acidic residues" evidence="2">
    <location>
        <begin position="1251"/>
        <end position="1263"/>
    </location>
</feature>
<reference evidence="3 4" key="1">
    <citation type="submission" date="2017-09" db="EMBL/GenBank/DDBJ databases">
        <title>Genome sequencing of Besnoitia besnoiti strain Bb-Ger1.</title>
        <authorList>
            <person name="Schares G."/>
            <person name="Venepally P."/>
            <person name="Lorenzi H.A."/>
        </authorList>
    </citation>
    <scope>NUCLEOTIDE SEQUENCE [LARGE SCALE GENOMIC DNA]</scope>
    <source>
        <strain evidence="3 4">Bb-Ger1</strain>
    </source>
</reference>
<comment type="caution">
    <text evidence="3">The sequence shown here is derived from an EMBL/GenBank/DDBJ whole genome shotgun (WGS) entry which is preliminary data.</text>
</comment>
<feature type="compositionally biased region" description="Polar residues" evidence="2">
    <location>
        <begin position="113"/>
        <end position="130"/>
    </location>
</feature>
<dbReference type="EMBL" id="NWUJ01000012">
    <property type="protein sequence ID" value="PFH32039.1"/>
    <property type="molecule type" value="Genomic_DNA"/>
</dbReference>
<feature type="compositionally biased region" description="Low complexity" evidence="2">
    <location>
        <begin position="703"/>
        <end position="715"/>
    </location>
</feature>
<dbReference type="GeneID" id="40307041"/>
<feature type="region of interest" description="Disordered" evidence="2">
    <location>
        <begin position="1128"/>
        <end position="1171"/>
    </location>
</feature>
<evidence type="ECO:0000313" key="3">
    <source>
        <dbReference type="EMBL" id="PFH32039.1"/>
    </source>
</evidence>
<name>A0A2A9M250_BESBE</name>
<dbReference type="KEGG" id="bbes:BESB_019800"/>
<feature type="region of interest" description="Disordered" evidence="2">
    <location>
        <begin position="1329"/>
        <end position="1360"/>
    </location>
</feature>
<dbReference type="RefSeq" id="XP_029216048.1">
    <property type="nucleotide sequence ID" value="XM_029360689.1"/>
</dbReference>
<keyword evidence="4" id="KW-1185">Reference proteome</keyword>
<feature type="compositionally biased region" description="Low complexity" evidence="2">
    <location>
        <begin position="458"/>
        <end position="471"/>
    </location>
</feature>
<feature type="compositionally biased region" description="Low complexity" evidence="2">
    <location>
        <begin position="1669"/>
        <end position="1685"/>
    </location>
</feature>
<gene>
    <name evidence="3" type="ORF">BESB_019800</name>
</gene>
<accession>A0A2A9M250</accession>
<feature type="compositionally biased region" description="Basic and acidic residues" evidence="2">
    <location>
        <begin position="537"/>
        <end position="550"/>
    </location>
</feature>
<feature type="region of interest" description="Disordered" evidence="2">
    <location>
        <begin position="1"/>
        <end position="49"/>
    </location>
</feature>
<proteinExistence type="predicted"/>
<feature type="region of interest" description="Disordered" evidence="2">
    <location>
        <begin position="703"/>
        <end position="806"/>
    </location>
</feature>
<feature type="compositionally biased region" description="Basic and acidic residues" evidence="2">
    <location>
        <begin position="447"/>
        <end position="457"/>
    </location>
</feature>
<feature type="compositionally biased region" description="Polar residues" evidence="2">
    <location>
        <begin position="648"/>
        <end position="664"/>
    </location>
</feature>
<feature type="compositionally biased region" description="Basic and acidic residues" evidence="2">
    <location>
        <begin position="1128"/>
        <end position="1166"/>
    </location>
</feature>
<keyword evidence="1" id="KW-0175">Coiled coil</keyword>
<sequence length="1754" mass="195616">MRNAAEVGPASASRLEASSLNRQPLDRSAGAGESDAATRESGTAAGVRTSRFLASRYERGVDVEVGARVGTRSVYAEEGFRAAGFSVTNRPLRGDASRGALEDSKLVPAGVPSSGSAFLQVSGRDSTSPESARAAGGMNVSDRQAGLDDRGRDFGSARSTFSPSAAASRRQLYSFVSVSRSSSQHATALASRSPLHGLEKFSTTKDSALRALTSALTPHHREDLRHGLASQVEGNGALGTSGRPETQGAMRDANLLSSSALGDSDPIRLELGEDRENKNASSRLLNCDDLTSSAELSATALRSRAPVETRRLPADGASHFATSFSRSTVFQGSSGGALGDASSRVAGSRAVARERAGAPAAAGRSVDAARELPAEDEALFSPESSVRLRAQQPATFSSQLEAAAKMHANAADSCSREGSPAFLPSSASHAPFAAQSALGVSSSRPSFLEERHRDKASDSFLSSSLRSGTPSGAPLDAMERSSPARVHASSSLLRTSSSSSFSSVSQRPFSLAAAASAAHSRRTDALLLGGRAPRTAAGKEEGRENEEGGADRFASTGLGETAAAEAPTGSARTGSGGYMSHLLLPSFPSLHRERADKAADDMLQRKEEGDMRSCSMQEKDKDASVSSHSLSSAAGRRGHGGAATTRSFSQPATAATQPASSQLSHRSRYVDRSVTQPPLSSAAEEGARSPAFLPLSLEGCESAAARAVSSSSVGARSEELFVGGPRERERSLGGGVPGRKEDAVSSAAPGATARPPSGAAGTNSLSRFATATESGESVGGISTRTPPSSVLSSRAPPSSVSRLGEEPLDAGDKAAALFPFSAADQRRASQQSSRSAMSFHLSAENGGAGGLVSKTSSVSLLVGNAGAGKLETAAGKGSTVCVCQASRYMARQKAHYEQQLKRVEEERQQQQQRRRILAEQETQVSLLQTQVQRQREGVTEEEKQLREMRSQLTEEREAMERRWQQLEKQHQDLVEKKEKWRQTAQHKRDELQAFSQRIRAEKKELDDRKKEIARDTANLKERSESVEREQDNLNRQRVELEEVRFSLDRAKAELDARISATDDERRRVKKREEEVLRRGEDLQTKEEELGRERLEVEKRQEALALKADEDERRELERDSLWRKKNEELDRRTRAVHEQEKEMDARSHELRRQEAELKREEDREKKKLQQLQEAFLEEQKNFAREKGRIEAELEEEKKRTEEERRRDEAEREQARKRIENERKSFELFLEEERARWDAERRRAEGEFEEAQRVWNQERKSREADLAAAQESVAKRAEELEKEEKQKREDFEAMTVEFQKEKEKITRQLEAEQEQMREELGRERERVVEEKRRAQEDLERTRNEFEAEKSREMQELHDQMERLKEKQAELEALQERWEAERLAVEARLREEQERLEGERQVLAQERDAFEEEVHRERAQFREEREAALAELQAQRRLAERELGEQKAQQEDVFEEERQRLMQVEEKQQETYAEQMKQLRNLEEEVHQQKLHHQQDVSRHLSREEALFERERRMREEEQSVQEERQRLTKEKQEIAHQRRQLEDEQSKQKEMEAALRREREDVEKKTEALREQMEQVAQVDEKFARAREAENALEIERAALEAEKESFSREKELIDAQVGAWRRKLSQREQEVSRREREASTRLRDIETQERVHKVRMEEEAAAGRGFARHTQAGSASSSRRGSTAAQREVRGLWPDGDTKKAGSSSRTRTRSLSVERRQAGRTPSNASASGIPLPKSVAARRHLTPVGGIALRRKA</sequence>
<dbReference type="VEuPathDB" id="ToxoDB:BESB_019800"/>
<dbReference type="Proteomes" id="UP000224006">
    <property type="component" value="Chromosome XI"/>
</dbReference>
<feature type="compositionally biased region" description="Basic and acidic residues" evidence="2">
    <location>
        <begin position="1271"/>
        <end position="1289"/>
    </location>
</feature>
<organism evidence="3 4">
    <name type="scientific">Besnoitia besnoiti</name>
    <name type="common">Apicomplexan protozoan</name>
    <dbReference type="NCBI Taxonomy" id="94643"/>
    <lineage>
        <taxon>Eukaryota</taxon>
        <taxon>Sar</taxon>
        <taxon>Alveolata</taxon>
        <taxon>Apicomplexa</taxon>
        <taxon>Conoidasida</taxon>
        <taxon>Coccidia</taxon>
        <taxon>Eucoccidiorida</taxon>
        <taxon>Eimeriorina</taxon>
        <taxon>Sarcocystidae</taxon>
        <taxon>Besnoitia</taxon>
    </lineage>
</organism>
<feature type="region of interest" description="Disordered" evidence="2">
    <location>
        <begin position="1621"/>
        <end position="1754"/>
    </location>
</feature>
<feature type="compositionally biased region" description="Polar residues" evidence="2">
    <location>
        <begin position="760"/>
        <end position="785"/>
    </location>
</feature>
<feature type="compositionally biased region" description="Low complexity" evidence="2">
    <location>
        <begin position="624"/>
        <end position="635"/>
    </location>
</feature>
<feature type="region of interest" description="Disordered" evidence="2">
    <location>
        <begin position="595"/>
        <end position="687"/>
    </location>
</feature>
<evidence type="ECO:0000256" key="1">
    <source>
        <dbReference type="SAM" id="Coils"/>
    </source>
</evidence>